<dbReference type="AlphaFoldDB" id="A0A2T6AIF9"/>
<dbReference type="NCBIfam" id="NF041200">
    <property type="entry name" value="mob_BfmA_Nterm"/>
    <property type="match status" value="1"/>
</dbReference>
<dbReference type="Proteomes" id="UP000244174">
    <property type="component" value="Unassembled WGS sequence"/>
</dbReference>
<reference evidence="1 2" key="1">
    <citation type="submission" date="2018-04" db="EMBL/GenBank/DDBJ databases">
        <title>Genomic Encyclopedia of Archaeal and Bacterial Type Strains, Phase II (KMG-II): from individual species to whole genera.</title>
        <authorList>
            <person name="Goeker M."/>
        </authorList>
    </citation>
    <scope>NUCLEOTIDE SEQUENCE [LARGE SCALE GENOMIC DNA]</scope>
    <source>
        <strain evidence="1 2">DSM 23082</strain>
    </source>
</reference>
<dbReference type="RefSeq" id="WP_108172237.1">
    <property type="nucleotide sequence ID" value="NZ_QBKQ01000002.1"/>
</dbReference>
<evidence type="ECO:0000313" key="1">
    <source>
        <dbReference type="EMBL" id="PTX43593.1"/>
    </source>
</evidence>
<accession>A0A2T6AIF9</accession>
<protein>
    <recommendedName>
        <fullName evidence="3">Neuroendocrine-specific Golgi protein P55 (NESP55)</fullName>
    </recommendedName>
</protein>
<evidence type="ECO:0008006" key="3">
    <source>
        <dbReference type="Google" id="ProtNLM"/>
    </source>
</evidence>
<proteinExistence type="predicted"/>
<organism evidence="1 2">
    <name type="scientific">Christiangramia gaetbulicola</name>
    <dbReference type="NCBI Taxonomy" id="703340"/>
    <lineage>
        <taxon>Bacteria</taxon>
        <taxon>Pseudomonadati</taxon>
        <taxon>Bacteroidota</taxon>
        <taxon>Flavobacteriia</taxon>
        <taxon>Flavobacteriales</taxon>
        <taxon>Flavobacteriaceae</taxon>
        <taxon>Christiangramia</taxon>
    </lineage>
</organism>
<dbReference type="OrthoDB" id="1441069at2"/>
<dbReference type="InterPro" id="IPR048012">
    <property type="entry name" value="BfmA-like_N"/>
</dbReference>
<sequence length="115" mass="13617">MDTFITIRFKRKTAKRFQEFSKKQFKTHTDAMECMLDFFFYNEMSPTERFGPTGRKLEKLFKRRTNAIIAIMKNVEKNKANPTLAILQALMEENEPKKKPLILEKSDPTLPEKKL</sequence>
<comment type="caution">
    <text evidence="1">The sequence shown here is derived from an EMBL/GenBank/DDBJ whole genome shotgun (WGS) entry which is preliminary data.</text>
</comment>
<evidence type="ECO:0000313" key="2">
    <source>
        <dbReference type="Proteomes" id="UP000244174"/>
    </source>
</evidence>
<dbReference type="EMBL" id="QBKQ01000002">
    <property type="protein sequence ID" value="PTX43593.1"/>
    <property type="molecule type" value="Genomic_DNA"/>
</dbReference>
<keyword evidence="2" id="KW-1185">Reference proteome</keyword>
<name>A0A2T6AIF9_9FLAO</name>
<gene>
    <name evidence="1" type="ORF">C8P64_2122</name>
</gene>